<dbReference type="InterPro" id="IPR016215">
    <property type="entry name" value="NTA_MOA"/>
</dbReference>
<dbReference type="STRING" id="938405.SAMN02927895_02663"/>
<dbReference type="AlphaFoldDB" id="A0A1G6QQF7"/>
<dbReference type="PANTHER" id="PTHR30011">
    <property type="entry name" value="ALKANESULFONATE MONOOXYGENASE-RELATED"/>
    <property type="match status" value="1"/>
</dbReference>
<proteinExistence type="inferred from homology"/>
<name>A0A1G6QQF7_9PROT</name>
<dbReference type="Proteomes" id="UP000198925">
    <property type="component" value="Unassembled WGS sequence"/>
</dbReference>
<dbReference type="EMBL" id="FMZX01000003">
    <property type="protein sequence ID" value="SDC94513.1"/>
    <property type="molecule type" value="Genomic_DNA"/>
</dbReference>
<feature type="binding site" evidence="6">
    <location>
        <position position="148"/>
    </location>
    <ligand>
        <name>FMN</name>
        <dbReference type="ChEBI" id="CHEBI:58210"/>
    </ligand>
</feature>
<feature type="binding site" evidence="6">
    <location>
        <position position="98"/>
    </location>
    <ligand>
        <name>FMN</name>
        <dbReference type="ChEBI" id="CHEBI:58210"/>
    </ligand>
</feature>
<evidence type="ECO:0000256" key="2">
    <source>
        <dbReference type="ARBA" id="ARBA00022643"/>
    </source>
</evidence>
<sequence>MHLGFDFSYSHMGGRWRMPGSWPGRTFPDIAMFEEMARIAERGLLDLLFSGDGTGVPDTWRGNRDAAVEWGMNWPRQDIQPIAVAMSRVTRHIGFGLTYSSSFMHPYYIARLMNSLDHITSGRIAMNLVASTRRSDFANFGHDGLVDHEARYARMEEFVDVCKALWASAEPDAMLWDRATGRVGDPRKVHDVHHEGRFFKVDGPLNTPPSPQGRPVLIQAGGSPRGVRASATVADHVFGADMALELQVKQRHALDAALRANGRDPETVGILWQTPMVVAETEREALARRDMLLTAIPDEAVGAYLSYNSGYDFSTLPERFTLRELHAEIIAGQASPAGFIHELAAQIGAETRLTRAEFFEHGRREATACDTTIAGSPGQIADRLEEIFEATGERGGFMLGHTVSMPLDLIGIADLLVPELQRRGRFRTEYRGRTLGETLAEN</sequence>
<organism evidence="8 9">
    <name type="scientific">Belnapia rosea</name>
    <dbReference type="NCBI Taxonomy" id="938405"/>
    <lineage>
        <taxon>Bacteria</taxon>
        <taxon>Pseudomonadati</taxon>
        <taxon>Pseudomonadota</taxon>
        <taxon>Alphaproteobacteria</taxon>
        <taxon>Acetobacterales</taxon>
        <taxon>Roseomonadaceae</taxon>
        <taxon>Belnapia</taxon>
    </lineage>
</organism>
<keyword evidence="4 8" id="KW-0503">Monooxygenase</keyword>
<dbReference type="NCBIfam" id="TIGR03860">
    <property type="entry name" value="FMN_nitrolo"/>
    <property type="match status" value="1"/>
</dbReference>
<dbReference type="InterPro" id="IPR051260">
    <property type="entry name" value="Diverse_substr_monoxygenases"/>
</dbReference>
<dbReference type="PANTHER" id="PTHR30011:SF16">
    <property type="entry name" value="C2H2 FINGER DOMAIN TRANSCRIPTION FACTOR (EUROFUNG)-RELATED"/>
    <property type="match status" value="1"/>
</dbReference>
<gene>
    <name evidence="8" type="ORF">SAMN04487779_1003139</name>
</gene>
<evidence type="ECO:0000313" key="9">
    <source>
        <dbReference type="Proteomes" id="UP000198925"/>
    </source>
</evidence>
<feature type="domain" description="Luciferase-like" evidence="7">
    <location>
        <begin position="23"/>
        <end position="392"/>
    </location>
</feature>
<evidence type="ECO:0000256" key="1">
    <source>
        <dbReference type="ARBA" id="ARBA00022630"/>
    </source>
</evidence>
<evidence type="ECO:0000313" key="8">
    <source>
        <dbReference type="EMBL" id="SDC94513.1"/>
    </source>
</evidence>
<keyword evidence="9" id="KW-1185">Reference proteome</keyword>
<evidence type="ECO:0000256" key="6">
    <source>
        <dbReference type="PIRSR" id="PIRSR000337-1"/>
    </source>
</evidence>
<keyword evidence="2 6" id="KW-0288">FMN</keyword>
<dbReference type="PIRSF" id="PIRSF000337">
    <property type="entry name" value="NTA_MOA"/>
    <property type="match status" value="1"/>
</dbReference>
<protein>
    <submittedName>
        <fullName evidence="8">FMN-dependent oxidoreductase, nitrilotriacetate monooxygenase family</fullName>
    </submittedName>
</protein>
<feature type="binding site" evidence="6">
    <location>
        <position position="52"/>
    </location>
    <ligand>
        <name>FMN</name>
        <dbReference type="ChEBI" id="CHEBI:58210"/>
    </ligand>
</feature>
<keyword evidence="3" id="KW-0560">Oxidoreductase</keyword>
<dbReference type="Pfam" id="PF00296">
    <property type="entry name" value="Bac_luciferase"/>
    <property type="match status" value="1"/>
</dbReference>
<keyword evidence="1 6" id="KW-0285">Flavoprotein</keyword>
<feature type="binding site" evidence="6">
    <location>
        <position position="152"/>
    </location>
    <ligand>
        <name>FMN</name>
        <dbReference type="ChEBI" id="CHEBI:58210"/>
    </ligand>
</feature>
<evidence type="ECO:0000256" key="5">
    <source>
        <dbReference type="ARBA" id="ARBA00033748"/>
    </source>
</evidence>
<feature type="binding site" evidence="6">
    <location>
        <position position="223"/>
    </location>
    <ligand>
        <name>FMN</name>
        <dbReference type="ChEBI" id="CHEBI:58210"/>
    </ligand>
</feature>
<dbReference type="GO" id="GO:0004497">
    <property type="term" value="F:monooxygenase activity"/>
    <property type="evidence" value="ECO:0007669"/>
    <property type="project" value="UniProtKB-KW"/>
</dbReference>
<dbReference type="GO" id="GO:0016705">
    <property type="term" value="F:oxidoreductase activity, acting on paired donors, with incorporation or reduction of molecular oxygen"/>
    <property type="evidence" value="ECO:0007669"/>
    <property type="project" value="InterPro"/>
</dbReference>
<dbReference type="InterPro" id="IPR036661">
    <property type="entry name" value="Luciferase-like_sf"/>
</dbReference>
<accession>A0A1G6QQF7</accession>
<comment type="similarity">
    <text evidence="5">Belongs to the NtaA/SnaA/DszA monooxygenase family.</text>
</comment>
<evidence type="ECO:0000259" key="7">
    <source>
        <dbReference type="Pfam" id="PF00296"/>
    </source>
</evidence>
<reference evidence="8 9" key="1">
    <citation type="submission" date="2016-10" db="EMBL/GenBank/DDBJ databases">
        <authorList>
            <person name="de Groot N.N."/>
        </authorList>
    </citation>
    <scope>NUCLEOTIDE SEQUENCE [LARGE SCALE GENOMIC DNA]</scope>
    <source>
        <strain evidence="8 9">CPCC 100156</strain>
    </source>
</reference>
<dbReference type="InterPro" id="IPR011251">
    <property type="entry name" value="Luciferase-like_dom"/>
</dbReference>
<evidence type="ECO:0000256" key="4">
    <source>
        <dbReference type="ARBA" id="ARBA00023033"/>
    </source>
</evidence>
<evidence type="ECO:0000256" key="3">
    <source>
        <dbReference type="ARBA" id="ARBA00023002"/>
    </source>
</evidence>
<dbReference type="SUPFAM" id="SSF51679">
    <property type="entry name" value="Bacterial luciferase-like"/>
    <property type="match status" value="1"/>
</dbReference>
<dbReference type="Gene3D" id="3.20.20.30">
    <property type="entry name" value="Luciferase-like domain"/>
    <property type="match status" value="1"/>
</dbReference>